<comment type="caution">
    <text evidence="1">The sequence shown here is derived from an EMBL/GenBank/DDBJ whole genome shotgun (WGS) entry which is preliminary data.</text>
</comment>
<reference evidence="1 2" key="1">
    <citation type="submission" date="2024-06" db="EMBL/GenBank/DDBJ databases">
        <authorList>
            <person name="Pan Q."/>
            <person name="Wen M."/>
            <person name="Jouanno E."/>
            <person name="Zahm M."/>
            <person name="Klopp C."/>
            <person name="Cabau C."/>
            <person name="Louis A."/>
            <person name="Berthelot C."/>
            <person name="Parey E."/>
            <person name="Roest Crollius H."/>
            <person name="Montfort J."/>
            <person name="Robinson-Rechavi M."/>
            <person name="Bouchez O."/>
            <person name="Lampietro C."/>
            <person name="Lopez Roques C."/>
            <person name="Donnadieu C."/>
            <person name="Postlethwait J."/>
            <person name="Bobe J."/>
            <person name="Verreycken H."/>
            <person name="Guiguen Y."/>
        </authorList>
    </citation>
    <scope>NUCLEOTIDE SEQUENCE [LARGE SCALE GENOMIC DNA]</scope>
    <source>
        <strain evidence="1">Up_M1</strain>
        <tissue evidence="1">Testis</tissue>
    </source>
</reference>
<proteinExistence type="predicted"/>
<protein>
    <submittedName>
        <fullName evidence="1">Uncharacterized protein</fullName>
    </submittedName>
</protein>
<dbReference type="EMBL" id="JAGEUA010000001">
    <property type="protein sequence ID" value="KAL1020942.1"/>
    <property type="molecule type" value="Genomic_DNA"/>
</dbReference>
<organism evidence="1 2">
    <name type="scientific">Umbra pygmaea</name>
    <name type="common">Eastern mudminnow</name>
    <dbReference type="NCBI Taxonomy" id="75934"/>
    <lineage>
        <taxon>Eukaryota</taxon>
        <taxon>Metazoa</taxon>
        <taxon>Chordata</taxon>
        <taxon>Craniata</taxon>
        <taxon>Vertebrata</taxon>
        <taxon>Euteleostomi</taxon>
        <taxon>Actinopterygii</taxon>
        <taxon>Neopterygii</taxon>
        <taxon>Teleostei</taxon>
        <taxon>Protacanthopterygii</taxon>
        <taxon>Esociformes</taxon>
        <taxon>Umbridae</taxon>
        <taxon>Umbra</taxon>
    </lineage>
</organism>
<sequence>MSNGSKDQKSWPASVKAAYKAYKVNCSKTRMSISIPISKQQGVCEVGNVAGCQAKRLNFGELSVHRLSGYESPERSKCTVDTLGTVALSSIGCAPLFHYENAAATRHPGNPPAFVRGEAASIALVRATIAFTAVFLILGHHTKFSIAAQMGRHWPQHGKCQSFKRFGNDGPQKYYV</sequence>
<dbReference type="AlphaFoldDB" id="A0ABD0XKD1"/>
<name>A0ABD0XKD1_UMBPY</name>
<evidence type="ECO:0000313" key="2">
    <source>
        <dbReference type="Proteomes" id="UP001557470"/>
    </source>
</evidence>
<accession>A0ABD0XKD1</accession>
<evidence type="ECO:0000313" key="1">
    <source>
        <dbReference type="EMBL" id="KAL1020942.1"/>
    </source>
</evidence>
<dbReference type="Proteomes" id="UP001557470">
    <property type="component" value="Unassembled WGS sequence"/>
</dbReference>
<keyword evidence="2" id="KW-1185">Reference proteome</keyword>
<gene>
    <name evidence="1" type="ORF">UPYG_G00006700</name>
</gene>